<dbReference type="GO" id="GO:0071567">
    <property type="term" value="F:deUFMylase activity"/>
    <property type="evidence" value="ECO:0007669"/>
    <property type="project" value="TreeGrafter"/>
</dbReference>
<feature type="domain" description="UFSP2 second" evidence="8">
    <location>
        <begin position="310"/>
        <end position="419"/>
    </location>
</feature>
<keyword evidence="3" id="KW-0833">Ubl conjugation pathway</keyword>
<dbReference type="Pfam" id="PF20908">
    <property type="entry name" value="UfSP2_N"/>
    <property type="match status" value="1"/>
</dbReference>
<dbReference type="Gene3D" id="3.90.70.130">
    <property type="match status" value="1"/>
</dbReference>
<dbReference type="SUPFAM" id="SSF54001">
    <property type="entry name" value="Cysteine proteinases"/>
    <property type="match status" value="1"/>
</dbReference>
<evidence type="ECO:0000256" key="5">
    <source>
        <dbReference type="ARBA" id="ARBA00022807"/>
    </source>
</evidence>
<dbReference type="EMBL" id="GISG01222911">
    <property type="protein sequence ID" value="MBA4664203.1"/>
    <property type="molecule type" value="Transcribed_RNA"/>
</dbReference>
<evidence type="ECO:0000313" key="9">
    <source>
        <dbReference type="EMBL" id="MBA4664203.1"/>
    </source>
</evidence>
<evidence type="ECO:0000256" key="6">
    <source>
        <dbReference type="ARBA" id="ARBA00067779"/>
    </source>
</evidence>
<reference evidence="9" key="2">
    <citation type="submission" date="2020-07" db="EMBL/GenBank/DDBJ databases">
        <authorList>
            <person name="Vera ALvarez R."/>
            <person name="Arias-Moreno D.M."/>
            <person name="Jimenez-Jacinto V."/>
            <person name="Jimenez-Bremont J.F."/>
            <person name="Swaminathan K."/>
            <person name="Moose S.P."/>
            <person name="Guerrero-Gonzalez M.L."/>
            <person name="Marino-Ramirez L."/>
            <person name="Landsman D."/>
            <person name="Rodriguez-Kessler M."/>
            <person name="Delgado-Sanchez P."/>
        </authorList>
    </citation>
    <scope>NUCLEOTIDE SEQUENCE</scope>
    <source>
        <tissue evidence="9">Cladode</tissue>
    </source>
</reference>
<comment type="similarity">
    <text evidence="1">Belongs to the peptidase C78 family.</text>
</comment>
<dbReference type="Pfam" id="PF07910">
    <property type="entry name" value="Peptidase_C78"/>
    <property type="match status" value="1"/>
</dbReference>
<dbReference type="PANTHER" id="PTHR48153">
    <property type="entry name" value="UFM1-SPECIFIC PROTEASE 2"/>
    <property type="match status" value="1"/>
</dbReference>
<evidence type="ECO:0000256" key="2">
    <source>
        <dbReference type="ARBA" id="ARBA00022670"/>
    </source>
</evidence>
<keyword evidence="5" id="KW-0788">Thiol protease</keyword>
<evidence type="ECO:0000259" key="8">
    <source>
        <dbReference type="Pfam" id="PF20908"/>
    </source>
</evidence>
<organism evidence="9">
    <name type="scientific">Opuntia streptacantha</name>
    <name type="common">Prickly pear cactus</name>
    <name type="synonym">Opuntia cardona</name>
    <dbReference type="NCBI Taxonomy" id="393608"/>
    <lineage>
        <taxon>Eukaryota</taxon>
        <taxon>Viridiplantae</taxon>
        <taxon>Streptophyta</taxon>
        <taxon>Embryophyta</taxon>
        <taxon>Tracheophyta</taxon>
        <taxon>Spermatophyta</taxon>
        <taxon>Magnoliopsida</taxon>
        <taxon>eudicotyledons</taxon>
        <taxon>Gunneridae</taxon>
        <taxon>Pentapetalae</taxon>
        <taxon>Caryophyllales</taxon>
        <taxon>Cactineae</taxon>
        <taxon>Cactaceae</taxon>
        <taxon>Opuntioideae</taxon>
        <taxon>Opuntia</taxon>
    </lineage>
</organism>
<dbReference type="PANTHER" id="PTHR48153:SF2">
    <property type="entry name" value="UFM1-SPECIFIC PROTEASE 2"/>
    <property type="match status" value="1"/>
</dbReference>
<dbReference type="GO" id="GO:0006508">
    <property type="term" value="P:proteolysis"/>
    <property type="evidence" value="ECO:0007669"/>
    <property type="project" value="UniProtKB-KW"/>
</dbReference>
<evidence type="ECO:0000256" key="1">
    <source>
        <dbReference type="ARBA" id="ARBA00008552"/>
    </source>
</evidence>
<evidence type="ECO:0000256" key="3">
    <source>
        <dbReference type="ARBA" id="ARBA00022786"/>
    </source>
</evidence>
<name>A0A7C9EF67_OPUST</name>
<evidence type="ECO:0000256" key="4">
    <source>
        <dbReference type="ARBA" id="ARBA00022801"/>
    </source>
</evidence>
<accession>A0A7C9EF67</accession>
<evidence type="ECO:0000259" key="7">
    <source>
        <dbReference type="Pfam" id="PF07910"/>
    </source>
</evidence>
<keyword evidence="4" id="KW-0378">Hydrolase</keyword>
<feature type="domain" description="UFSP1/2/DUB catalytic" evidence="7">
    <location>
        <begin position="452"/>
        <end position="641"/>
    </location>
</feature>
<dbReference type="FunFam" id="3.90.70.130:FF:000001">
    <property type="entry name" value="Probable Ufm1-specific protease 2"/>
    <property type="match status" value="1"/>
</dbReference>
<keyword evidence="2" id="KW-0645">Protease</keyword>
<sequence length="649" mass="71702">MDNGTTVRVLCRKLILPKNDDESLQWLIGSPFFPQFTVVSTIRCLHGQQSDSLSPDFAKEADDIRALIIKGFHVIGALIIGKDGDLEQNAKKAINAAFKLRETLNGVNNLGNVDLIGGVAGSSGGEVKFFASKSGDLKSVKAVNSVVCEEEPEKYVWERGCLLRCELPIKLPVYVPANKESDALQRYLHVNEALVAKFKDPQLIYILEALKRSSDDVPRPIIIRGSELDFQADLSHVKIGSELDQTSDGKSLCSSYFCSENKNLSSVIDVENADTIQVTALLNKSEKSLLSVAPVAEYCPALEEAILRIVDYRLEVICYVVKNLPLTYAVSMLVIPALVDQLTAMKNAISPSFLVQHPQLRPYHFCPPGVLHPVSVIYELSYGETELKQVEARRSLHLRLGLPADRPLLRIANALNFAKTSHSEKLSARKGYSLLKDVHVGISSSGVSGGIASLVQGSYEYHHYLQDGFDDSGWGCAYRSLQTIISWFRLQHYSSIDVPTHREIQQALVEIGDKDPSFIGSREWIGAIELSYVLDKLLGVSCKIINVRSGSELPEKCRELAMHFETQGTPIMIGGGVLAYTLLGVDYNDASGDCAFLILDPHYTGSEDLKKIVNGGWCGWKKAIDSKGKSFFLHDKFYNLLLPQRPNMV</sequence>
<dbReference type="AlphaFoldDB" id="A0A7C9EF67"/>
<reference evidence="9" key="1">
    <citation type="journal article" date="2013" name="J. Plant Res.">
        <title>Effect of fungi and light on seed germination of three Opuntia species from semiarid lands of central Mexico.</title>
        <authorList>
            <person name="Delgado-Sanchez P."/>
            <person name="Jimenez-Bremont J.F."/>
            <person name="Guerrero-Gonzalez Mde L."/>
            <person name="Flores J."/>
        </authorList>
    </citation>
    <scope>NUCLEOTIDE SEQUENCE</scope>
    <source>
        <tissue evidence="9">Cladode</tissue>
    </source>
</reference>
<dbReference type="InterPro" id="IPR049387">
    <property type="entry name" value="UFSP2-like_2nd"/>
</dbReference>
<protein>
    <recommendedName>
        <fullName evidence="6">Probable Ufm1-specific protease</fullName>
    </recommendedName>
</protein>
<proteinExistence type="inferred from homology"/>
<dbReference type="InterPro" id="IPR038765">
    <property type="entry name" value="Papain-like_cys_pep_sf"/>
</dbReference>
<dbReference type="InterPro" id="IPR012462">
    <property type="entry name" value="UFSP1/2_DUB_cat"/>
</dbReference>